<dbReference type="Proteomes" id="UP000194857">
    <property type="component" value="Unassembled WGS sequence"/>
</dbReference>
<dbReference type="SUPFAM" id="SSF51182">
    <property type="entry name" value="RmlC-like cupins"/>
    <property type="match status" value="1"/>
</dbReference>
<proteinExistence type="predicted"/>
<organism evidence="1 2">
    <name type="scientific">Pseudomonas aeruginosa</name>
    <dbReference type="NCBI Taxonomy" id="287"/>
    <lineage>
        <taxon>Bacteria</taxon>
        <taxon>Pseudomonadati</taxon>
        <taxon>Pseudomonadota</taxon>
        <taxon>Gammaproteobacteria</taxon>
        <taxon>Pseudomonadales</taxon>
        <taxon>Pseudomonadaceae</taxon>
        <taxon>Pseudomonas</taxon>
    </lineage>
</organism>
<sequence length="108" mass="11811">MKTARIENMTKGWFVGAFSPTAHHTNSCEVALKTYKAGETEEAHFHKIATETTLIVSGKVEMCDQVWGPGDIVVLEPGDITAFRCLEDTVTVVVKEPGALNDKYLVGE</sequence>
<comment type="caution">
    <text evidence="1">The sequence shown here is derived from an EMBL/GenBank/DDBJ whole genome shotgun (WGS) entry which is preliminary data.</text>
</comment>
<gene>
    <name evidence="1" type="ORF">CAZ10_09230</name>
</gene>
<protein>
    <recommendedName>
        <fullName evidence="3">Cupin domain-containing protein</fullName>
    </recommendedName>
</protein>
<dbReference type="RefSeq" id="WP_065085888.1">
    <property type="nucleotide sequence ID" value="NZ_NFFZ01000004.1"/>
</dbReference>
<evidence type="ECO:0000313" key="2">
    <source>
        <dbReference type="Proteomes" id="UP000194857"/>
    </source>
</evidence>
<evidence type="ECO:0008006" key="3">
    <source>
        <dbReference type="Google" id="ProtNLM"/>
    </source>
</evidence>
<dbReference type="InterPro" id="IPR014710">
    <property type="entry name" value="RmlC-like_jellyroll"/>
</dbReference>
<dbReference type="AlphaFoldDB" id="A0A241XSF5"/>
<dbReference type="Gene3D" id="2.60.120.10">
    <property type="entry name" value="Jelly Rolls"/>
    <property type="match status" value="1"/>
</dbReference>
<reference evidence="1 2" key="1">
    <citation type="submission" date="2017-05" db="EMBL/GenBank/DDBJ databases">
        <authorList>
            <person name="Song R."/>
            <person name="Chenine A.L."/>
            <person name="Ruprecht R.M."/>
        </authorList>
    </citation>
    <scope>NUCLEOTIDE SEQUENCE [LARGE SCALE GENOMIC DNA]</scope>
    <source>
        <strain evidence="1 2">S567_C10_BS</strain>
    </source>
</reference>
<name>A0A241XSF5_PSEAI</name>
<evidence type="ECO:0000313" key="1">
    <source>
        <dbReference type="EMBL" id="OTI63018.1"/>
    </source>
</evidence>
<dbReference type="InterPro" id="IPR011051">
    <property type="entry name" value="RmlC_Cupin_sf"/>
</dbReference>
<dbReference type="EMBL" id="NFFZ01000004">
    <property type="protein sequence ID" value="OTI63018.1"/>
    <property type="molecule type" value="Genomic_DNA"/>
</dbReference>
<accession>A0A241XSF5</accession>